<accession>A0A1V0SDT0</accession>
<evidence type="ECO:0000313" key="1">
    <source>
        <dbReference type="EMBL" id="ARF09866.1"/>
    </source>
</evidence>
<proteinExistence type="predicted"/>
<name>A0A1V0SDT0_9VIRU</name>
<reference evidence="1" key="1">
    <citation type="journal article" date="2017" name="Science">
        <title>Giant viruses with an expanded complement of translation system components.</title>
        <authorList>
            <person name="Schulz F."/>
            <person name="Yutin N."/>
            <person name="Ivanova N.N."/>
            <person name="Ortega D.R."/>
            <person name="Lee T.K."/>
            <person name="Vierheilig J."/>
            <person name="Daims H."/>
            <person name="Horn M."/>
            <person name="Wagner M."/>
            <person name="Jensen G.J."/>
            <person name="Kyrpides N.C."/>
            <person name="Koonin E.V."/>
            <person name="Woyke T."/>
        </authorList>
    </citation>
    <scope>NUCLEOTIDE SEQUENCE</scope>
    <source>
        <strain evidence="1">ILV1</strain>
    </source>
</reference>
<gene>
    <name evidence="1" type="ORF">Indivirus_4_38</name>
</gene>
<sequence>MNCKIIFIKKLTKMLETRFNNPSSCHEYKEYSLKWLPQNLTLEEYQVDDFKIDPRNTHDMFDQVTNYIHELEPYVKHLTTASYLRQKHYEEYIAGKYIEGIEHTYWRIGLNKVAEDANRKLSYWTNFKEKLFTKLIKIEEARQIVEEKRTWPDVDFDIKNIEYNAKIKSKYIVNKPKITEEERRKNNAIRKKEEQDRKKIIKENNERDNRFLDDLIVRTMKIRELARKEFIENGGIFATELIDELKSDDPYSSKIFRRARKYPKREKGQHVLIDFESNDNMYELARLYFSIRNMHKGSILVDLTYMFYYQEFRKVYIEVSYKEMEYNDKTKEGILMLIRSITNDEIKSLRKYFLNHFSKHVENKNKMLNYIDLLHQTRHTAMVYEKLGYLKQLIEAFNSPDEDEIPEDDKSDGFYDEKIYSFIDFSNFQERLCHFNEMEQLLYVDADISKKFRIARKIVCQFMNLNDQYYVEKDKNITKTTKCKNPSCRVCKQICYCKKCHSKFIQYSPDNSE</sequence>
<protein>
    <submittedName>
        <fullName evidence="1">Uncharacterized protein</fullName>
    </submittedName>
</protein>
<dbReference type="EMBL" id="KY684088">
    <property type="protein sequence ID" value="ARF09866.1"/>
    <property type="molecule type" value="Genomic_DNA"/>
</dbReference>
<organism evidence="1">
    <name type="scientific">Indivirus ILV1</name>
    <dbReference type="NCBI Taxonomy" id="1977633"/>
    <lineage>
        <taxon>Viruses</taxon>
        <taxon>Varidnaviria</taxon>
        <taxon>Bamfordvirae</taxon>
        <taxon>Nucleocytoviricota</taxon>
        <taxon>Megaviricetes</taxon>
        <taxon>Imitervirales</taxon>
        <taxon>Mimiviridae</taxon>
        <taxon>Klosneuvirinae</taxon>
        <taxon>Indivirus</taxon>
    </lineage>
</organism>